<keyword evidence="1" id="KW-1133">Transmembrane helix</keyword>
<dbReference type="Proteomes" id="UP001156666">
    <property type="component" value="Unassembled WGS sequence"/>
</dbReference>
<comment type="caution">
    <text evidence="2">The sequence shown here is derived from an EMBL/GenBank/DDBJ whole genome shotgun (WGS) entry which is preliminary data.</text>
</comment>
<feature type="transmembrane region" description="Helical" evidence="1">
    <location>
        <begin position="130"/>
        <end position="148"/>
    </location>
</feature>
<keyword evidence="1" id="KW-0812">Transmembrane</keyword>
<reference evidence="2" key="2">
    <citation type="submission" date="2023-01" db="EMBL/GenBank/DDBJ databases">
        <title>Draft genome sequence of Portibacter lacus strain NBRC 108769.</title>
        <authorList>
            <person name="Sun Q."/>
            <person name="Mori K."/>
        </authorList>
    </citation>
    <scope>NUCLEOTIDE SEQUENCE</scope>
    <source>
        <strain evidence="2">NBRC 108769</strain>
    </source>
</reference>
<feature type="transmembrane region" description="Helical" evidence="1">
    <location>
        <begin position="50"/>
        <end position="69"/>
    </location>
</feature>
<dbReference type="EMBL" id="BSOH01000012">
    <property type="protein sequence ID" value="GLR17466.1"/>
    <property type="molecule type" value="Genomic_DNA"/>
</dbReference>
<reference evidence="2" key="1">
    <citation type="journal article" date="2014" name="Int. J. Syst. Evol. Microbiol.">
        <title>Complete genome sequence of Corynebacterium casei LMG S-19264T (=DSM 44701T), isolated from a smear-ripened cheese.</title>
        <authorList>
            <consortium name="US DOE Joint Genome Institute (JGI-PGF)"/>
            <person name="Walter F."/>
            <person name="Albersmeier A."/>
            <person name="Kalinowski J."/>
            <person name="Ruckert C."/>
        </authorList>
    </citation>
    <scope>NUCLEOTIDE SEQUENCE</scope>
    <source>
        <strain evidence="2">NBRC 108769</strain>
    </source>
</reference>
<gene>
    <name evidence="2" type="ORF">GCM10007940_20810</name>
</gene>
<sequence length="215" mass="24578">MNDNELINIWKSYDQKLDQVLTLNKKLTFNLTKDKLNKTINQLRTFKTSVIFLGIPYLVLLYAITAIAIKAGGYFVAAGFGAISIIMSIVMIAYIYQRFLIGQINKDDDVINVQAKLSALKISTFNTTKLAILQIPFWSVCWISINALRTSTFVYGGVNLLVFLAFCAVTVWLYRNLNIDKMENKVNQFFFSGIEWDPIIKSTEILDQLKEYESK</sequence>
<feature type="transmembrane region" description="Helical" evidence="1">
    <location>
        <begin position="75"/>
        <end position="96"/>
    </location>
</feature>
<evidence type="ECO:0000256" key="1">
    <source>
        <dbReference type="SAM" id="Phobius"/>
    </source>
</evidence>
<proteinExistence type="predicted"/>
<dbReference type="AlphaFoldDB" id="A0AA37SRI0"/>
<evidence type="ECO:0000313" key="2">
    <source>
        <dbReference type="EMBL" id="GLR17466.1"/>
    </source>
</evidence>
<dbReference type="RefSeq" id="WP_235295116.1">
    <property type="nucleotide sequence ID" value="NZ_BSOH01000012.1"/>
</dbReference>
<protein>
    <submittedName>
        <fullName evidence="2">Uncharacterized protein</fullName>
    </submittedName>
</protein>
<feature type="transmembrane region" description="Helical" evidence="1">
    <location>
        <begin position="154"/>
        <end position="174"/>
    </location>
</feature>
<evidence type="ECO:0000313" key="3">
    <source>
        <dbReference type="Proteomes" id="UP001156666"/>
    </source>
</evidence>
<organism evidence="2 3">
    <name type="scientific">Portibacter lacus</name>
    <dbReference type="NCBI Taxonomy" id="1099794"/>
    <lineage>
        <taxon>Bacteria</taxon>
        <taxon>Pseudomonadati</taxon>
        <taxon>Bacteroidota</taxon>
        <taxon>Saprospiria</taxon>
        <taxon>Saprospirales</taxon>
        <taxon>Haliscomenobacteraceae</taxon>
        <taxon>Portibacter</taxon>
    </lineage>
</organism>
<keyword evidence="1" id="KW-0472">Membrane</keyword>
<name>A0AA37SRI0_9BACT</name>
<keyword evidence="3" id="KW-1185">Reference proteome</keyword>
<accession>A0AA37SRI0</accession>